<dbReference type="CDD" id="cd00180">
    <property type="entry name" value="PKc"/>
    <property type="match status" value="1"/>
</dbReference>
<keyword evidence="4" id="KW-1185">Reference proteome</keyword>
<dbReference type="KEGG" id="psco:LY89DRAFT_718802"/>
<dbReference type="RefSeq" id="XP_018071490.1">
    <property type="nucleotide sequence ID" value="XM_018218447.1"/>
</dbReference>
<dbReference type="InterPro" id="IPR011009">
    <property type="entry name" value="Kinase-like_dom_sf"/>
</dbReference>
<dbReference type="SMART" id="SM00220">
    <property type="entry name" value="S_TKc"/>
    <property type="match status" value="1"/>
</dbReference>
<dbReference type="SUPFAM" id="SSF56112">
    <property type="entry name" value="Protein kinase-like (PK-like)"/>
    <property type="match status" value="1"/>
</dbReference>
<evidence type="ECO:0000313" key="4">
    <source>
        <dbReference type="Proteomes" id="UP000070700"/>
    </source>
</evidence>
<dbReference type="STRING" id="149040.A0A194XAD9"/>
<dbReference type="GeneID" id="28828173"/>
<organism evidence="3 4">
    <name type="scientific">Mollisia scopiformis</name>
    <name type="common">Conifer needle endophyte fungus</name>
    <name type="synonym">Phialocephala scopiformis</name>
    <dbReference type="NCBI Taxonomy" id="149040"/>
    <lineage>
        <taxon>Eukaryota</taxon>
        <taxon>Fungi</taxon>
        <taxon>Dikarya</taxon>
        <taxon>Ascomycota</taxon>
        <taxon>Pezizomycotina</taxon>
        <taxon>Leotiomycetes</taxon>
        <taxon>Helotiales</taxon>
        <taxon>Mollisiaceae</taxon>
        <taxon>Mollisia</taxon>
    </lineage>
</organism>
<keyword evidence="3" id="KW-0808">Transferase</keyword>
<dbReference type="AlphaFoldDB" id="A0A194XAD9"/>
<reference evidence="3 4" key="1">
    <citation type="submission" date="2015-10" db="EMBL/GenBank/DDBJ databases">
        <title>Full genome of DAOMC 229536 Phialocephala scopiformis, a fungal endophyte of spruce producing the potent anti-insectan compound rugulosin.</title>
        <authorList>
            <consortium name="DOE Joint Genome Institute"/>
            <person name="Walker A.K."/>
            <person name="Frasz S.L."/>
            <person name="Seifert K.A."/>
            <person name="Miller J.D."/>
            <person name="Mondo S.J."/>
            <person name="Labutti K."/>
            <person name="Lipzen A."/>
            <person name="Dockter R."/>
            <person name="Kennedy M."/>
            <person name="Grigoriev I.V."/>
            <person name="Spatafora J.W."/>
        </authorList>
    </citation>
    <scope>NUCLEOTIDE SEQUENCE [LARGE SCALE GENOMIC DNA]</scope>
    <source>
        <strain evidence="3 4">CBS 120377</strain>
    </source>
</reference>
<dbReference type="EMBL" id="KQ947415">
    <property type="protein sequence ID" value="KUJ17135.1"/>
    <property type="molecule type" value="Genomic_DNA"/>
</dbReference>
<dbReference type="PROSITE" id="PS50011">
    <property type="entry name" value="PROTEIN_KINASE_DOM"/>
    <property type="match status" value="1"/>
</dbReference>
<dbReference type="GO" id="GO:0004672">
    <property type="term" value="F:protein kinase activity"/>
    <property type="evidence" value="ECO:0007669"/>
    <property type="project" value="InterPro"/>
</dbReference>
<dbReference type="PANTHER" id="PTHR34706:SF1">
    <property type="entry name" value="VWFA DOMAIN-CONTAINING PROTEIN"/>
    <property type="match status" value="1"/>
</dbReference>
<evidence type="ECO:0000313" key="3">
    <source>
        <dbReference type="EMBL" id="KUJ17135.1"/>
    </source>
</evidence>
<evidence type="ECO:0000259" key="2">
    <source>
        <dbReference type="PROSITE" id="PS50011"/>
    </source>
</evidence>
<dbReference type="Pfam" id="PF00069">
    <property type="entry name" value="Pkinase"/>
    <property type="match status" value="1"/>
</dbReference>
<name>A0A194XAD9_MOLSC</name>
<proteinExistence type="predicted"/>
<dbReference type="InterPro" id="IPR000719">
    <property type="entry name" value="Prot_kinase_dom"/>
</dbReference>
<feature type="domain" description="Protein kinase" evidence="2">
    <location>
        <begin position="168"/>
        <end position="500"/>
    </location>
</feature>
<accession>A0A194XAD9</accession>
<dbReference type="Proteomes" id="UP000070700">
    <property type="component" value="Unassembled WGS sequence"/>
</dbReference>
<feature type="region of interest" description="Disordered" evidence="1">
    <location>
        <begin position="506"/>
        <end position="601"/>
    </location>
</feature>
<dbReference type="InParanoid" id="A0A194XAD9"/>
<evidence type="ECO:0000256" key="1">
    <source>
        <dbReference type="SAM" id="MobiDB-lite"/>
    </source>
</evidence>
<dbReference type="Gene3D" id="1.10.510.10">
    <property type="entry name" value="Transferase(Phosphotransferase) domain 1"/>
    <property type="match status" value="1"/>
</dbReference>
<sequence>MSLQQRDSLYYELEQPDDNRYLQNFHQYLRESLIRTDNPVTTRKEEFVPFEQIEEHLGDEGRLIDILSAVFPEEEPLPVDDEVVQNQYLKTLCILLSIGGAGYIRHFVEHDGLADVRLPHTSKPQNFPISPSRLNLWDLFYEKQWVFCAAEMSYKINNSLEPHRILPIVEREVLGRGGSAVVSKIVLHKSFNKLRSNSASSDSTADNDTFVLKTYHKHEAEQYYHDEVEAFRRLRPLRGTLDPNIVHFYGSFTQNGTYNVILAFADKGTLEEYFRTVLPPTSGKDIEHFWTTLCGITRALVHIHEVDSQNTLGAPQIFQGWHQDVKPDNILVMTNGINSPYDWKFNLADLGTSHFKKWSKEGSDIDTRGTEAYGAPECFRADRFLEDCTIMVKQNCDIWSFGCILAEAAVWLIHGFPGLQRFRRNRSAAISAIPEMKNGDWFHDGTRVLPIVMETINSLQSDFRKSDRVTGPILEKLVKVMLDEPEVRYTAKQAHTHAMRILLSPSIAGPPAASHSPQGSDSGRLAPGSLSVLNQQDGNMSNVNIASSNISTPEHRTSVTVPSRSSIAGDRSPTRLGSSTSYVPPKRGHTQPNKSSQPELPRLDVDVAERWIRDKRAGRPRRLPGEYLLKRLATRDHVFLIDDAASMKAHKVEVKRILDLLAYLVKDSDPDGIELYFTCSKQQIKAKEPSKLVARFENNQPAGLTDIRTRLTAVIDDFIKGLGRGWLKRKFKPVRSLNIYVLTDGIWQPTTDLTSPIRRLVEKLNELENGQYQVGIQFISFGNRDFALERLNQLDDDLGEKLGRDIIDHEKYNGNVWKMLFGSTDPWFDGSKPSQPP</sequence>
<protein>
    <submittedName>
        <fullName evidence="3">Kinase-like protein</fullName>
    </submittedName>
</protein>
<gene>
    <name evidence="3" type="ORF">LY89DRAFT_718802</name>
</gene>
<keyword evidence="3" id="KW-0418">Kinase</keyword>
<dbReference type="PANTHER" id="PTHR34706">
    <property type="entry name" value="SLR1338 PROTEIN"/>
    <property type="match status" value="1"/>
</dbReference>
<dbReference type="GO" id="GO:0005524">
    <property type="term" value="F:ATP binding"/>
    <property type="evidence" value="ECO:0007669"/>
    <property type="project" value="InterPro"/>
</dbReference>
<feature type="compositionally biased region" description="Polar residues" evidence="1">
    <location>
        <begin position="531"/>
        <end position="566"/>
    </location>
</feature>
<dbReference type="OrthoDB" id="5986190at2759"/>